<protein>
    <submittedName>
        <fullName evidence="1">Uncharacterized protein</fullName>
    </submittedName>
</protein>
<dbReference type="EMBL" id="CP012808">
    <property type="protein sequence ID" value="ALH96365.1"/>
    <property type="molecule type" value="Genomic_DNA"/>
</dbReference>
<accession>A0A0N9W3S5</accession>
<proteinExistence type="predicted"/>
<dbReference type="RefSeq" id="WP_054582245.1">
    <property type="nucleotide sequence ID" value="NZ_CP012808.1"/>
</dbReference>
<reference evidence="1 2" key="1">
    <citation type="journal article" date="2015" name="Int. J. Syst. Evol. Microbiol.">
        <title>Acinetobacter equi sp. nov. isolated from horse faeces.</title>
        <authorList>
            <person name="Poppel M.T."/>
            <person name="Skiebe E."/>
            <person name="Laue M."/>
            <person name="Bergmann H."/>
            <person name="Ebersberger I."/>
            <person name="Garn T."/>
            <person name="Fruth A."/>
            <person name="Baumgardt S."/>
            <person name="Busse H.J."/>
            <person name="Wilharm G."/>
        </authorList>
    </citation>
    <scope>NUCLEOTIDE SEQUENCE [LARGE SCALE GENOMIC DNA]</scope>
    <source>
        <strain evidence="1 2">114</strain>
    </source>
</reference>
<dbReference type="STRING" id="1324350.AOY20_12925"/>
<sequence>MIGHQREVLAQLGIDIWIPRDVVCQETDRTLLWRDQTISEIITQIPVVQTSVTAKTVDTLQKTIINKPEIEQPVVEVRSVIEEIVEERPRLEIEPFSLQALVLSHLVIIIDSTEVNAEQQQLWGNIQRAIHSEFYELNWPFALENMNDAHGVGNYIQGFVDAISIDKKVISLGKLPHYLSHDIMSLASLQDMLEEPLLKRRLWNFIQNNQGRE</sequence>
<dbReference type="Proteomes" id="UP000064939">
    <property type="component" value="Chromosome"/>
</dbReference>
<gene>
    <name evidence="1" type="ORF">AOY20_12925</name>
</gene>
<keyword evidence="2" id="KW-1185">Reference proteome</keyword>
<evidence type="ECO:0000313" key="1">
    <source>
        <dbReference type="EMBL" id="ALH96365.1"/>
    </source>
</evidence>
<dbReference type="KEGG" id="aei:AOY20_12925"/>
<organism evidence="1 2">
    <name type="scientific">Acinetobacter equi</name>
    <dbReference type="NCBI Taxonomy" id="1324350"/>
    <lineage>
        <taxon>Bacteria</taxon>
        <taxon>Pseudomonadati</taxon>
        <taxon>Pseudomonadota</taxon>
        <taxon>Gammaproteobacteria</taxon>
        <taxon>Moraxellales</taxon>
        <taxon>Moraxellaceae</taxon>
        <taxon>Acinetobacter</taxon>
    </lineage>
</organism>
<name>A0A0N9W3S5_9GAMM</name>
<dbReference type="OrthoDB" id="6660515at2"/>
<evidence type="ECO:0000313" key="2">
    <source>
        <dbReference type="Proteomes" id="UP000064939"/>
    </source>
</evidence>
<dbReference type="AlphaFoldDB" id="A0A0N9W3S5"/>